<dbReference type="RefSeq" id="WP_136383623.1">
    <property type="nucleotide sequence ID" value="NZ_SSOD01000002.1"/>
</dbReference>
<dbReference type="AlphaFoldDB" id="A0A4S4AWL1"/>
<dbReference type="PANTHER" id="PTHR30093:SF47">
    <property type="entry name" value="TYPE IV PILUS NON-CORE MINOR PILIN PILE"/>
    <property type="match status" value="1"/>
</dbReference>
<dbReference type="SUPFAM" id="SSF54523">
    <property type="entry name" value="Pili subunits"/>
    <property type="match status" value="1"/>
</dbReference>
<evidence type="ECO:0000256" key="1">
    <source>
        <dbReference type="SAM" id="Phobius"/>
    </source>
</evidence>
<evidence type="ECO:0000313" key="3">
    <source>
        <dbReference type="Proteomes" id="UP000307956"/>
    </source>
</evidence>
<sequence length="137" mass="14703">MNIAHRTQRGFTLIELMIVVAVIGLLASIAYPSYQDHVRKARRADAQAALMELAQFMERWYTTNGTYQDGANMPTLPFTRSPKDGGAAFYNIAVAGNATTFTLTAAPTGPMSGDTCGNLTLAHTGAKGASGDSCWRR</sequence>
<dbReference type="PROSITE" id="PS00409">
    <property type="entry name" value="PROKAR_NTER_METHYL"/>
    <property type="match status" value="1"/>
</dbReference>
<keyword evidence="1" id="KW-1133">Transmembrane helix</keyword>
<dbReference type="EMBL" id="SSOD01000002">
    <property type="protein sequence ID" value="THF64434.1"/>
    <property type="molecule type" value="Genomic_DNA"/>
</dbReference>
<keyword evidence="1" id="KW-0812">Transmembrane</keyword>
<reference evidence="2 3" key="1">
    <citation type="submission" date="2019-04" db="EMBL/GenBank/DDBJ databases">
        <title>Azoarcus rhizosphaerae sp. nov. isolated from rhizosphere of Ficus religiosa.</title>
        <authorList>
            <person name="Lin S.-Y."/>
            <person name="Hameed A."/>
            <person name="Hsu Y.-H."/>
            <person name="Young C.-C."/>
        </authorList>
    </citation>
    <scope>NUCLEOTIDE SEQUENCE [LARGE SCALE GENOMIC DNA]</scope>
    <source>
        <strain evidence="2 3">CC-YHH848</strain>
    </source>
</reference>
<dbReference type="PANTHER" id="PTHR30093">
    <property type="entry name" value="GENERAL SECRETION PATHWAY PROTEIN G"/>
    <property type="match status" value="1"/>
</dbReference>
<dbReference type="Proteomes" id="UP000307956">
    <property type="component" value="Unassembled WGS sequence"/>
</dbReference>
<dbReference type="Pfam" id="PF07963">
    <property type="entry name" value="N_methyl"/>
    <property type="match status" value="1"/>
</dbReference>
<dbReference type="InterPro" id="IPR031982">
    <property type="entry name" value="PilE-like"/>
</dbReference>
<dbReference type="Pfam" id="PF16732">
    <property type="entry name" value="ComP_DUS"/>
    <property type="match status" value="1"/>
</dbReference>
<dbReference type="OrthoDB" id="8592370at2"/>
<keyword evidence="1" id="KW-0472">Membrane</keyword>
<protein>
    <submittedName>
        <fullName evidence="2">Type IV pilin protein</fullName>
    </submittedName>
</protein>
<keyword evidence="3" id="KW-1185">Reference proteome</keyword>
<name>A0A4S4AWL1_9RHOO</name>
<gene>
    <name evidence="2" type="ORF">E6O51_03770</name>
</gene>
<dbReference type="InterPro" id="IPR045584">
    <property type="entry name" value="Pilin-like"/>
</dbReference>
<proteinExistence type="predicted"/>
<evidence type="ECO:0000313" key="2">
    <source>
        <dbReference type="EMBL" id="THF64434.1"/>
    </source>
</evidence>
<dbReference type="NCBIfam" id="TIGR02532">
    <property type="entry name" value="IV_pilin_GFxxxE"/>
    <property type="match status" value="1"/>
</dbReference>
<feature type="transmembrane region" description="Helical" evidence="1">
    <location>
        <begin position="12"/>
        <end position="34"/>
    </location>
</feature>
<dbReference type="GO" id="GO:0043683">
    <property type="term" value="P:type IV pilus assembly"/>
    <property type="evidence" value="ECO:0007669"/>
    <property type="project" value="InterPro"/>
</dbReference>
<dbReference type="InterPro" id="IPR012902">
    <property type="entry name" value="N_methyl_site"/>
</dbReference>
<organism evidence="2 3">
    <name type="scientific">Pseudothauera rhizosphaerae</name>
    <dbReference type="NCBI Taxonomy" id="2565932"/>
    <lineage>
        <taxon>Bacteria</taxon>
        <taxon>Pseudomonadati</taxon>
        <taxon>Pseudomonadota</taxon>
        <taxon>Betaproteobacteria</taxon>
        <taxon>Rhodocyclales</taxon>
        <taxon>Zoogloeaceae</taxon>
        <taxon>Pseudothauera</taxon>
    </lineage>
</organism>
<comment type="caution">
    <text evidence="2">The sequence shown here is derived from an EMBL/GenBank/DDBJ whole genome shotgun (WGS) entry which is preliminary data.</text>
</comment>
<accession>A0A4S4AWL1</accession>
<dbReference type="Gene3D" id="3.30.700.10">
    <property type="entry name" value="Glycoprotein, Type 4 Pilin"/>
    <property type="match status" value="1"/>
</dbReference>